<sequence>MENFTTKKEQELMKEKQELINKEQELMKEKQELINKEQELMKGKQELINKEQELMKGKQELINKEQKLMKEKQELINKEQELMNEKEINTVEIEKELKLLEDEFNKSDYNGATLLHYFAQKKPINKDLFNHFIKSGADWNKQDVK</sequence>
<keyword evidence="1" id="KW-0175">Coiled coil</keyword>
<name>A0A9Q0LY87_ANAIG</name>
<dbReference type="EMBL" id="JAPDFW010000023">
    <property type="protein sequence ID" value="KAJ5079628.1"/>
    <property type="molecule type" value="Genomic_DNA"/>
</dbReference>
<evidence type="ECO:0000313" key="3">
    <source>
        <dbReference type="Proteomes" id="UP001149090"/>
    </source>
</evidence>
<keyword evidence="3" id="KW-1185">Reference proteome</keyword>
<dbReference type="Proteomes" id="UP001149090">
    <property type="component" value="Unassembled WGS sequence"/>
</dbReference>
<gene>
    <name evidence="2" type="ORF">M0811_14349</name>
</gene>
<dbReference type="InterPro" id="IPR036770">
    <property type="entry name" value="Ankyrin_rpt-contain_sf"/>
</dbReference>
<dbReference type="Gene3D" id="1.25.40.20">
    <property type="entry name" value="Ankyrin repeat-containing domain"/>
    <property type="match status" value="1"/>
</dbReference>
<organism evidence="2 3">
    <name type="scientific">Anaeramoeba ignava</name>
    <name type="common">Anaerobic marine amoeba</name>
    <dbReference type="NCBI Taxonomy" id="1746090"/>
    <lineage>
        <taxon>Eukaryota</taxon>
        <taxon>Metamonada</taxon>
        <taxon>Anaeramoebidae</taxon>
        <taxon>Anaeramoeba</taxon>
    </lineage>
</organism>
<comment type="caution">
    <text evidence="2">The sequence shown here is derived from an EMBL/GenBank/DDBJ whole genome shotgun (WGS) entry which is preliminary data.</text>
</comment>
<reference evidence="2" key="1">
    <citation type="submission" date="2022-10" db="EMBL/GenBank/DDBJ databases">
        <title>Novel sulphate-reducing endosymbionts in the free-living metamonad Anaeramoeba.</title>
        <authorList>
            <person name="Jerlstrom-Hultqvist J."/>
            <person name="Cepicka I."/>
            <person name="Gallot-Lavallee L."/>
            <person name="Salas-Leiva D."/>
            <person name="Curtis B.A."/>
            <person name="Zahonova K."/>
            <person name="Pipaliya S."/>
            <person name="Dacks J."/>
            <person name="Roger A.J."/>
        </authorList>
    </citation>
    <scope>NUCLEOTIDE SEQUENCE</scope>
    <source>
        <strain evidence="2">BMAN</strain>
    </source>
</reference>
<accession>A0A9Q0LY87</accession>
<evidence type="ECO:0000256" key="1">
    <source>
        <dbReference type="SAM" id="Coils"/>
    </source>
</evidence>
<proteinExistence type="predicted"/>
<feature type="coiled-coil region" evidence="1">
    <location>
        <begin position="5"/>
        <end position="103"/>
    </location>
</feature>
<protein>
    <submittedName>
        <fullName evidence="2">Neuroblast differentiation-associated protein ahnak-like protein</fullName>
    </submittedName>
</protein>
<dbReference type="AlphaFoldDB" id="A0A9Q0LY87"/>
<evidence type="ECO:0000313" key="2">
    <source>
        <dbReference type="EMBL" id="KAJ5079628.1"/>
    </source>
</evidence>